<name>A0ABY2MXN3_9LEPT</name>
<keyword evidence="2" id="KW-1185">Reference proteome</keyword>
<evidence type="ECO:0000313" key="2">
    <source>
        <dbReference type="Proteomes" id="UP000298057"/>
    </source>
</evidence>
<proteinExistence type="predicted"/>
<sequence length="171" mass="19516">MKLLVFYFLIFSLLVQNCNKSENDILNTNENIKDYESLLLENKNSQLKTVFKEKSVIFLIQNQKVFLNGININLDFQTNPDGSLSKPFPSSPCGIEIEGKWFINNNAIFVDGFWILPNNNCLVDFEKGITHTGSKKIIKGSLNKFRKEKISENDLIANFGNGKIVKVMVVY</sequence>
<dbReference type="EMBL" id="RQGU01000165">
    <property type="protein sequence ID" value="TGM11012.1"/>
    <property type="molecule type" value="Genomic_DNA"/>
</dbReference>
<dbReference type="RefSeq" id="WP_135629331.1">
    <property type="nucleotide sequence ID" value="NZ_RQGU01000165.1"/>
</dbReference>
<reference evidence="2" key="1">
    <citation type="journal article" date="2019" name="PLoS Negl. Trop. Dis.">
        <title>Revisiting the worldwide diversity of Leptospira species in the environment.</title>
        <authorList>
            <person name="Vincent A.T."/>
            <person name="Schiettekatte O."/>
            <person name="Bourhy P."/>
            <person name="Veyrier F.J."/>
            <person name="Picardeau M."/>
        </authorList>
    </citation>
    <scope>NUCLEOTIDE SEQUENCE [LARGE SCALE GENOMIC DNA]</scope>
    <source>
        <strain evidence="2">201702406</strain>
    </source>
</reference>
<accession>A0ABY2MXN3</accession>
<comment type="caution">
    <text evidence="1">The sequence shown here is derived from an EMBL/GenBank/DDBJ whole genome shotgun (WGS) entry which is preliminary data.</text>
</comment>
<dbReference type="Proteomes" id="UP000298057">
    <property type="component" value="Unassembled WGS sequence"/>
</dbReference>
<organism evidence="1 2">
    <name type="scientific">Leptospira selangorensis</name>
    <dbReference type="NCBI Taxonomy" id="2484982"/>
    <lineage>
        <taxon>Bacteria</taxon>
        <taxon>Pseudomonadati</taxon>
        <taxon>Spirochaetota</taxon>
        <taxon>Spirochaetia</taxon>
        <taxon>Leptospirales</taxon>
        <taxon>Leptospiraceae</taxon>
        <taxon>Leptospira</taxon>
    </lineage>
</organism>
<gene>
    <name evidence="1" type="ORF">EHQ82_21400</name>
</gene>
<protein>
    <submittedName>
        <fullName evidence="1">Uncharacterized protein</fullName>
    </submittedName>
</protein>
<evidence type="ECO:0000313" key="1">
    <source>
        <dbReference type="EMBL" id="TGM11012.1"/>
    </source>
</evidence>